<accession>A0ABM7R7Q5</accession>
<dbReference type="RefSeq" id="WP_338688758.1">
    <property type="nucleotide sequence ID" value="NZ_AP024702.1"/>
</dbReference>
<sequence>MKDRLLQKLDVIRKQSDPHAFILADAKDADMAWGIPAAGSPAAANGKRWNTMPEFRQSIREIVEDGVIDILLASVSQLGLLDREGLFDRSDVTPAIRANDTTDIWCGRGARYREEASRPFATCDLGRAMAGTSAKLGLYSITFNNDLDADHESLEAFKRFRLKAEEHGFRYFLEVFAPNLAGRVTEGDLPHFVNDQICRCLAGVPVDNWPVFLKIPFLSPDAIEDLAAYDPENMIVGILGGSSGTTHDAFKLIGEAQRHGARVALFGRKIKDAEHPVEFVRHLRKITDGDLSPEEAVRSYHDALGSSGLAPKRAIEDDLKLTATELSYAR</sequence>
<proteinExistence type="predicted"/>
<dbReference type="Proteomes" id="UP001374893">
    <property type="component" value="Chromosome"/>
</dbReference>
<dbReference type="Gene3D" id="3.20.20.70">
    <property type="entry name" value="Aldolase class I"/>
    <property type="match status" value="1"/>
</dbReference>
<organism evidence="1 2">
    <name type="scientific">Haloferula helveola</name>
    <dbReference type="NCBI Taxonomy" id="490095"/>
    <lineage>
        <taxon>Bacteria</taxon>
        <taxon>Pseudomonadati</taxon>
        <taxon>Verrucomicrobiota</taxon>
        <taxon>Verrucomicrobiia</taxon>
        <taxon>Verrucomicrobiales</taxon>
        <taxon>Verrucomicrobiaceae</taxon>
        <taxon>Haloferula</taxon>
    </lineage>
</organism>
<name>A0ABM7R7Q5_9BACT</name>
<dbReference type="EMBL" id="AP024702">
    <property type="protein sequence ID" value="BCX46851.1"/>
    <property type="molecule type" value="Genomic_DNA"/>
</dbReference>
<evidence type="ECO:0000313" key="1">
    <source>
        <dbReference type="EMBL" id="BCX46851.1"/>
    </source>
</evidence>
<reference evidence="1 2" key="1">
    <citation type="submission" date="2021-06" db="EMBL/GenBank/DDBJ databases">
        <title>Complete genome of Haloferula helveola possessing various polysaccharide degrading enzymes.</title>
        <authorList>
            <person name="Takami H."/>
            <person name="Huang C."/>
            <person name="Hamasaki K."/>
        </authorList>
    </citation>
    <scope>NUCLEOTIDE SEQUENCE [LARGE SCALE GENOMIC DNA]</scope>
    <source>
        <strain evidence="1 2">CN-1</strain>
    </source>
</reference>
<dbReference type="InterPro" id="IPR013785">
    <property type="entry name" value="Aldolase_TIM"/>
</dbReference>
<protein>
    <recommendedName>
        <fullName evidence="3">Fructose-bisphosphate aldolase</fullName>
    </recommendedName>
</protein>
<evidence type="ECO:0008006" key="3">
    <source>
        <dbReference type="Google" id="ProtNLM"/>
    </source>
</evidence>
<dbReference type="SUPFAM" id="SSF51569">
    <property type="entry name" value="Aldolase"/>
    <property type="match status" value="1"/>
</dbReference>
<evidence type="ECO:0000313" key="2">
    <source>
        <dbReference type="Proteomes" id="UP001374893"/>
    </source>
</evidence>
<keyword evidence="2" id="KW-1185">Reference proteome</keyword>
<gene>
    <name evidence="1" type="ORF">HAHE_07590</name>
</gene>